<name>A0A564YF70_HYMDI</name>
<proteinExistence type="predicted"/>
<reference evidence="1 2" key="1">
    <citation type="submission" date="2019-07" db="EMBL/GenBank/DDBJ databases">
        <authorList>
            <person name="Jastrzebski P J."/>
            <person name="Paukszto L."/>
            <person name="Jastrzebski P J."/>
        </authorList>
    </citation>
    <scope>NUCLEOTIDE SEQUENCE [LARGE SCALE GENOMIC DNA]</scope>
    <source>
        <strain evidence="1 2">WMS-il1</strain>
    </source>
</reference>
<evidence type="ECO:0000313" key="1">
    <source>
        <dbReference type="EMBL" id="VUZ45846.1"/>
    </source>
</evidence>
<keyword evidence="2" id="KW-1185">Reference proteome</keyword>
<feature type="non-terminal residue" evidence="1">
    <location>
        <position position="1"/>
    </location>
</feature>
<dbReference type="Proteomes" id="UP000321570">
    <property type="component" value="Unassembled WGS sequence"/>
</dbReference>
<dbReference type="EMBL" id="CABIJS010000188">
    <property type="protein sequence ID" value="VUZ45846.1"/>
    <property type="molecule type" value="Genomic_DNA"/>
</dbReference>
<evidence type="ECO:0000313" key="2">
    <source>
        <dbReference type="Proteomes" id="UP000321570"/>
    </source>
</evidence>
<organism evidence="1 2">
    <name type="scientific">Hymenolepis diminuta</name>
    <name type="common">Rat tapeworm</name>
    <dbReference type="NCBI Taxonomy" id="6216"/>
    <lineage>
        <taxon>Eukaryota</taxon>
        <taxon>Metazoa</taxon>
        <taxon>Spiralia</taxon>
        <taxon>Lophotrochozoa</taxon>
        <taxon>Platyhelminthes</taxon>
        <taxon>Cestoda</taxon>
        <taxon>Eucestoda</taxon>
        <taxon>Cyclophyllidea</taxon>
        <taxon>Hymenolepididae</taxon>
        <taxon>Hymenolepis</taxon>
    </lineage>
</organism>
<accession>A0A564YF70</accession>
<dbReference type="AlphaFoldDB" id="A0A564YF70"/>
<gene>
    <name evidence="1" type="ORF">WMSIL1_LOCUS5697</name>
</gene>
<sequence>AHLLKTVFEHCDFFALSKNNFKFLPFLNCPREPCQTDVCCRLRKVIEERDGIKLEDLPNECRKLDIKCDCDTNQQKSGKHEYVNRISSKNMS</sequence>
<protein>
    <submittedName>
        <fullName evidence="1">Uncharacterized protein</fullName>
    </submittedName>
</protein>